<evidence type="ECO:0000313" key="2">
    <source>
        <dbReference type="Proteomes" id="UP000002058"/>
    </source>
</evidence>
<dbReference type="KEGG" id="ure:UREG_06246"/>
<protein>
    <submittedName>
        <fullName evidence="1">Uncharacterized protein</fullName>
    </submittedName>
</protein>
<gene>
    <name evidence="1" type="ORF">UREG_06246</name>
</gene>
<dbReference type="Proteomes" id="UP000002058">
    <property type="component" value="Unassembled WGS sequence"/>
</dbReference>
<dbReference type="RefSeq" id="XP_002583279.1">
    <property type="nucleotide sequence ID" value="XM_002583233.1"/>
</dbReference>
<reference evidence="2" key="1">
    <citation type="journal article" date="2009" name="Genome Res.">
        <title>Comparative genomic analyses of the human fungal pathogens Coccidioides and their relatives.</title>
        <authorList>
            <person name="Sharpton T.J."/>
            <person name="Stajich J.E."/>
            <person name="Rounsley S.D."/>
            <person name="Gardner M.J."/>
            <person name="Wortman J.R."/>
            <person name="Jordar V.S."/>
            <person name="Maiti R."/>
            <person name="Kodira C.D."/>
            <person name="Neafsey D.E."/>
            <person name="Zeng Q."/>
            <person name="Hung C.-Y."/>
            <person name="McMahan C."/>
            <person name="Muszewska A."/>
            <person name="Grynberg M."/>
            <person name="Mandel M.A."/>
            <person name="Kellner E.M."/>
            <person name="Barker B.M."/>
            <person name="Galgiani J.N."/>
            <person name="Orbach M.J."/>
            <person name="Kirkland T.N."/>
            <person name="Cole G.T."/>
            <person name="Henn M.R."/>
            <person name="Birren B.W."/>
            <person name="Taylor J.W."/>
        </authorList>
    </citation>
    <scope>NUCLEOTIDE SEQUENCE [LARGE SCALE GENOMIC DNA]</scope>
    <source>
        <strain evidence="2">UAMH 1704</strain>
    </source>
</reference>
<name>C4JX73_UNCRE</name>
<evidence type="ECO:0000313" key="1">
    <source>
        <dbReference type="EMBL" id="EEP81381.1"/>
    </source>
</evidence>
<dbReference type="VEuPathDB" id="FungiDB:UREG_06246"/>
<dbReference type="EMBL" id="CH476618">
    <property type="protein sequence ID" value="EEP81381.1"/>
    <property type="molecule type" value="Genomic_DNA"/>
</dbReference>
<keyword evidence="2" id="KW-1185">Reference proteome</keyword>
<accession>C4JX73</accession>
<dbReference type="AlphaFoldDB" id="C4JX73"/>
<dbReference type="HOGENOM" id="CLU_2924446_0_0_1"/>
<dbReference type="GeneID" id="8441599"/>
<organism evidence="1 2">
    <name type="scientific">Uncinocarpus reesii (strain UAMH 1704)</name>
    <dbReference type="NCBI Taxonomy" id="336963"/>
    <lineage>
        <taxon>Eukaryota</taxon>
        <taxon>Fungi</taxon>
        <taxon>Dikarya</taxon>
        <taxon>Ascomycota</taxon>
        <taxon>Pezizomycotina</taxon>
        <taxon>Eurotiomycetes</taxon>
        <taxon>Eurotiomycetidae</taxon>
        <taxon>Onygenales</taxon>
        <taxon>Onygenaceae</taxon>
        <taxon>Uncinocarpus</taxon>
    </lineage>
</organism>
<sequence length="61" mass="6523">MAMGRTSAPDCLSIFSILASRRYESRSASGCRGQRVVRDGPVITAVSTDEQSRDDGQESSA</sequence>
<dbReference type="InParanoid" id="C4JX73"/>
<proteinExistence type="predicted"/>